<dbReference type="EMBL" id="JACOFV010000016">
    <property type="protein sequence ID" value="MBC3863699.1"/>
    <property type="molecule type" value="Genomic_DNA"/>
</dbReference>
<comment type="similarity">
    <text evidence="3">Belongs to the ribose 5-phosphate isomerase family.</text>
</comment>
<gene>
    <name evidence="3 4" type="primary">rpiA</name>
    <name evidence="4" type="ORF">H8K32_16445</name>
</gene>
<comment type="catalytic activity">
    <reaction evidence="1 3">
        <text>aldehydo-D-ribose 5-phosphate = D-ribulose 5-phosphate</text>
        <dbReference type="Rhea" id="RHEA:14657"/>
        <dbReference type="ChEBI" id="CHEBI:58121"/>
        <dbReference type="ChEBI" id="CHEBI:58273"/>
        <dbReference type="EC" id="5.3.1.6"/>
    </reaction>
</comment>
<evidence type="ECO:0000313" key="5">
    <source>
        <dbReference type="Proteomes" id="UP000634011"/>
    </source>
</evidence>
<dbReference type="GO" id="GO:0006014">
    <property type="term" value="P:D-ribose metabolic process"/>
    <property type="evidence" value="ECO:0007669"/>
    <property type="project" value="TreeGrafter"/>
</dbReference>
<dbReference type="SUPFAM" id="SSF100950">
    <property type="entry name" value="NagB/RpiA/CoA transferase-like"/>
    <property type="match status" value="1"/>
</dbReference>
<comment type="pathway">
    <text evidence="3">Carbohydrate degradation; pentose phosphate pathway; D-ribose 5-phosphate from D-ribulose 5-phosphate (non-oxidative stage): step 1/1.</text>
</comment>
<dbReference type="EC" id="5.3.1.6" evidence="3"/>
<feature type="active site" description="Proton acceptor" evidence="3">
    <location>
        <position position="103"/>
    </location>
</feature>
<feature type="binding site" evidence="3">
    <location>
        <position position="121"/>
    </location>
    <ligand>
        <name>substrate</name>
    </ligand>
</feature>
<accession>A0A923KR52</accession>
<dbReference type="GO" id="GO:0005829">
    <property type="term" value="C:cytosol"/>
    <property type="evidence" value="ECO:0007669"/>
    <property type="project" value="TreeGrafter"/>
</dbReference>
<comment type="caution">
    <text evidence="4">The sequence shown here is derived from an EMBL/GenBank/DDBJ whole genome shotgun (WGS) entry which is preliminary data.</text>
</comment>
<dbReference type="HAMAP" id="MF_00170">
    <property type="entry name" value="Rib_5P_isom_A"/>
    <property type="match status" value="1"/>
</dbReference>
<dbReference type="NCBIfam" id="TIGR00021">
    <property type="entry name" value="rpiA"/>
    <property type="match status" value="1"/>
</dbReference>
<dbReference type="Gene3D" id="3.30.70.260">
    <property type="match status" value="1"/>
</dbReference>
<protein>
    <recommendedName>
        <fullName evidence="3">Ribose-5-phosphate isomerase A</fullName>
        <ecNumber evidence="3">5.3.1.6</ecNumber>
    </recommendedName>
    <alternativeName>
        <fullName evidence="3">Phosphoriboisomerase A</fullName>
        <shortName evidence="3">PRI</shortName>
    </alternativeName>
</protein>
<dbReference type="Pfam" id="PF06026">
    <property type="entry name" value="Rib_5-P_isom_A"/>
    <property type="match status" value="1"/>
</dbReference>
<dbReference type="InterPro" id="IPR004788">
    <property type="entry name" value="Ribose5P_isomerase_type_A"/>
</dbReference>
<dbReference type="SUPFAM" id="SSF75445">
    <property type="entry name" value="D-ribose-5-phosphate isomerase (RpiA), lid domain"/>
    <property type="match status" value="1"/>
</dbReference>
<feature type="binding site" evidence="3">
    <location>
        <begin position="28"/>
        <end position="31"/>
    </location>
    <ligand>
        <name>substrate</name>
    </ligand>
</feature>
<evidence type="ECO:0000256" key="1">
    <source>
        <dbReference type="ARBA" id="ARBA00001713"/>
    </source>
</evidence>
<organism evidence="4 5">
    <name type="scientific">Undibacterium jejuense</name>
    <dbReference type="NCBI Taxonomy" id="1344949"/>
    <lineage>
        <taxon>Bacteria</taxon>
        <taxon>Pseudomonadati</taxon>
        <taxon>Pseudomonadota</taxon>
        <taxon>Betaproteobacteria</taxon>
        <taxon>Burkholderiales</taxon>
        <taxon>Oxalobacteraceae</taxon>
        <taxon>Undibacterium</taxon>
    </lineage>
</organism>
<dbReference type="RefSeq" id="WP_186913637.1">
    <property type="nucleotide sequence ID" value="NZ_JACOFV010000016.1"/>
</dbReference>
<keyword evidence="5" id="KW-1185">Reference proteome</keyword>
<comment type="subunit">
    <text evidence="3">Homodimer.</text>
</comment>
<dbReference type="Proteomes" id="UP000634011">
    <property type="component" value="Unassembled WGS sequence"/>
</dbReference>
<sequence length="223" mass="23316">MTQDELKLAVAQAAIAYVVEGEIVGVGTGSTANFFIDELAKIKHKVKAAVASSEATAERLRGHGITVLDLNDVSSMPVYIDGADEITPHGAMIKGGGAALTREKIVASVADKFICIADGSKLVEMLGKFPLPVEVIPMSHAVVARKLNAMGGEARLRLKDGKPLLTDNGNMILDVHGLQIADPVALEAEINNIVGVVTVGLFARHGANVCLLGTPEGVKTLTF</sequence>
<feature type="binding site" evidence="3">
    <location>
        <begin position="94"/>
        <end position="97"/>
    </location>
    <ligand>
        <name>substrate</name>
    </ligand>
</feature>
<keyword evidence="2 3" id="KW-0413">Isomerase</keyword>
<feature type="binding site" evidence="3">
    <location>
        <begin position="81"/>
        <end position="84"/>
    </location>
    <ligand>
        <name>substrate</name>
    </ligand>
</feature>
<dbReference type="InterPro" id="IPR020672">
    <property type="entry name" value="Ribose5P_isomerase_typA_subgr"/>
</dbReference>
<reference evidence="4" key="1">
    <citation type="submission" date="2020-08" db="EMBL/GenBank/DDBJ databases">
        <title>Novel species isolated from subtropical streams in China.</title>
        <authorList>
            <person name="Lu H."/>
        </authorList>
    </citation>
    <scope>NUCLEOTIDE SEQUENCE</scope>
    <source>
        <strain evidence="4">KACC 12607</strain>
    </source>
</reference>
<dbReference type="GO" id="GO:0004751">
    <property type="term" value="F:ribose-5-phosphate isomerase activity"/>
    <property type="evidence" value="ECO:0007669"/>
    <property type="project" value="UniProtKB-UniRule"/>
</dbReference>
<evidence type="ECO:0000313" key="4">
    <source>
        <dbReference type="EMBL" id="MBC3863699.1"/>
    </source>
</evidence>
<dbReference type="InterPro" id="IPR037171">
    <property type="entry name" value="NagB/RpiA_transferase-like"/>
</dbReference>
<comment type="function">
    <text evidence="3">Catalyzes the reversible conversion of ribose-5-phosphate to ribulose 5-phosphate.</text>
</comment>
<dbReference type="FunFam" id="3.40.50.1360:FF:000001">
    <property type="entry name" value="Ribose-5-phosphate isomerase A"/>
    <property type="match status" value="1"/>
</dbReference>
<name>A0A923KR52_9BURK</name>
<proteinExistence type="inferred from homology"/>
<dbReference type="PANTHER" id="PTHR11934">
    <property type="entry name" value="RIBOSE-5-PHOSPHATE ISOMERASE"/>
    <property type="match status" value="1"/>
</dbReference>
<dbReference type="Gene3D" id="3.40.50.1360">
    <property type="match status" value="1"/>
</dbReference>
<dbReference type="NCBIfam" id="NF001924">
    <property type="entry name" value="PRK00702.1"/>
    <property type="match status" value="1"/>
</dbReference>
<dbReference type="CDD" id="cd01398">
    <property type="entry name" value="RPI_A"/>
    <property type="match status" value="1"/>
</dbReference>
<dbReference type="AlphaFoldDB" id="A0A923KR52"/>
<dbReference type="PANTHER" id="PTHR11934:SF0">
    <property type="entry name" value="RIBOSE-5-PHOSPHATE ISOMERASE"/>
    <property type="match status" value="1"/>
</dbReference>
<evidence type="ECO:0000256" key="3">
    <source>
        <dbReference type="HAMAP-Rule" id="MF_00170"/>
    </source>
</evidence>
<evidence type="ECO:0000256" key="2">
    <source>
        <dbReference type="ARBA" id="ARBA00023235"/>
    </source>
</evidence>
<dbReference type="GO" id="GO:0009052">
    <property type="term" value="P:pentose-phosphate shunt, non-oxidative branch"/>
    <property type="evidence" value="ECO:0007669"/>
    <property type="project" value="UniProtKB-UniRule"/>
</dbReference>